<evidence type="ECO:0000259" key="2">
    <source>
        <dbReference type="Pfam" id="PF06439"/>
    </source>
</evidence>
<dbReference type="KEGG" id="osu:NT6N_30540"/>
<dbReference type="EMBL" id="AP026866">
    <property type="protein sequence ID" value="BDS08014.1"/>
    <property type="molecule type" value="Genomic_DNA"/>
</dbReference>
<dbReference type="GO" id="GO:0016787">
    <property type="term" value="F:hydrolase activity"/>
    <property type="evidence" value="ECO:0007669"/>
    <property type="project" value="InterPro"/>
</dbReference>
<organism evidence="3">
    <name type="scientific">Oceaniferula spumae</name>
    <dbReference type="NCBI Taxonomy" id="2979115"/>
    <lineage>
        <taxon>Bacteria</taxon>
        <taxon>Pseudomonadati</taxon>
        <taxon>Verrucomicrobiota</taxon>
        <taxon>Verrucomicrobiia</taxon>
        <taxon>Verrucomicrobiales</taxon>
        <taxon>Verrucomicrobiaceae</taxon>
        <taxon>Oceaniferula</taxon>
    </lineage>
</organism>
<sequence>MKINQLTAIILTTLASALLTGSVMAQETAASDTKKAEWTSLFNEKDLTGWKNPYDWGKASVIDGEIHLTGNRKFFLTTEKEYDDFELEAEIMLPKVGPANSGIMYRCHVQKNKVFGYQAECDPSERAWSGRLFDEGRRAWKLLTDEQKAKTKSVRAPLGEWIKYRIVASGDHLQVWVNGQLTTDVHDKVDAKGHIGLQHHGEKGKTYRFRNIRIRPVTASGE</sequence>
<evidence type="ECO:0000256" key="1">
    <source>
        <dbReference type="SAM" id="SignalP"/>
    </source>
</evidence>
<dbReference type="Pfam" id="PF06439">
    <property type="entry name" value="3keto-disac_hyd"/>
    <property type="match status" value="1"/>
</dbReference>
<reference evidence="3" key="1">
    <citation type="submission" date="2024-07" db="EMBL/GenBank/DDBJ databases">
        <title>Complete genome sequence of Verrucomicrobiaceae bacterium NT6N.</title>
        <authorList>
            <person name="Huang C."/>
            <person name="Takami H."/>
            <person name="Hamasaki K."/>
        </authorList>
    </citation>
    <scope>NUCLEOTIDE SEQUENCE</scope>
    <source>
        <strain evidence="3">NT6N</strain>
    </source>
</reference>
<feature type="signal peptide" evidence="1">
    <location>
        <begin position="1"/>
        <end position="25"/>
    </location>
</feature>
<evidence type="ECO:0000313" key="3">
    <source>
        <dbReference type="EMBL" id="BDS08014.1"/>
    </source>
</evidence>
<gene>
    <name evidence="3" type="ORF">NT6N_30540</name>
</gene>
<name>A0AAT9FQ41_9BACT</name>
<feature type="domain" description="3-keto-alpha-glucoside-1,2-lyase/3-keto-2-hydroxy-glucal hydratase" evidence="2">
    <location>
        <begin position="37"/>
        <end position="215"/>
    </location>
</feature>
<dbReference type="AlphaFoldDB" id="A0AAT9FQ41"/>
<proteinExistence type="predicted"/>
<protein>
    <recommendedName>
        <fullName evidence="2">3-keto-alpha-glucoside-1,2-lyase/3-keto-2-hydroxy-glucal hydratase domain-containing protein</fullName>
    </recommendedName>
</protein>
<keyword evidence="1" id="KW-0732">Signal</keyword>
<dbReference type="InterPro" id="IPR010496">
    <property type="entry name" value="AL/BT2_dom"/>
</dbReference>
<dbReference type="Gene3D" id="2.60.120.560">
    <property type="entry name" value="Exo-inulinase, domain 1"/>
    <property type="match status" value="1"/>
</dbReference>
<feature type="chain" id="PRO_5043747988" description="3-keto-alpha-glucoside-1,2-lyase/3-keto-2-hydroxy-glucal hydratase domain-containing protein" evidence="1">
    <location>
        <begin position="26"/>
        <end position="222"/>
    </location>
</feature>
<accession>A0AAT9FQ41</accession>